<organism evidence="20 21">
    <name type="scientific">Pukyongiella litopenaei</name>
    <dbReference type="NCBI Taxonomy" id="2605946"/>
    <lineage>
        <taxon>Bacteria</taxon>
        <taxon>Pseudomonadati</taxon>
        <taxon>Pseudomonadota</taxon>
        <taxon>Alphaproteobacteria</taxon>
        <taxon>Rhodobacterales</taxon>
        <taxon>Paracoccaceae</taxon>
        <taxon>Pukyongiella</taxon>
    </lineage>
</organism>
<evidence type="ECO:0000256" key="14">
    <source>
        <dbReference type="ARBA" id="ARBA00025228"/>
    </source>
</evidence>
<evidence type="ECO:0000256" key="6">
    <source>
        <dbReference type="ARBA" id="ARBA00015850"/>
    </source>
</evidence>
<keyword evidence="7 19" id="KW-1003">Cell membrane</keyword>
<feature type="transmembrane region" description="Helical" evidence="19">
    <location>
        <begin position="207"/>
        <end position="224"/>
    </location>
</feature>
<accession>A0A2S0MKK4</accession>
<evidence type="ECO:0000256" key="5">
    <source>
        <dbReference type="ARBA" id="ARBA00013200"/>
    </source>
</evidence>
<evidence type="ECO:0000256" key="19">
    <source>
        <dbReference type="HAMAP-Rule" id="MF_00719"/>
    </source>
</evidence>
<dbReference type="Proteomes" id="UP000237655">
    <property type="component" value="Chromosome"/>
</dbReference>
<dbReference type="EMBL" id="CP027665">
    <property type="protein sequence ID" value="AVO36418.1"/>
    <property type="molecule type" value="Genomic_DNA"/>
</dbReference>
<dbReference type="GO" id="GO:0008818">
    <property type="term" value="F:cobalamin 5'-phosphate synthase activity"/>
    <property type="evidence" value="ECO:0007669"/>
    <property type="project" value="UniProtKB-UniRule"/>
</dbReference>
<dbReference type="GO" id="GO:0009236">
    <property type="term" value="P:cobalamin biosynthetic process"/>
    <property type="evidence" value="ECO:0007669"/>
    <property type="project" value="UniProtKB-UniRule"/>
</dbReference>
<evidence type="ECO:0000256" key="10">
    <source>
        <dbReference type="ARBA" id="ARBA00022692"/>
    </source>
</evidence>
<dbReference type="AlphaFoldDB" id="A0A2S0MKK4"/>
<keyword evidence="11 19" id="KW-0460">Magnesium</keyword>
<feature type="transmembrane region" description="Helical" evidence="19">
    <location>
        <begin position="184"/>
        <end position="201"/>
    </location>
</feature>
<evidence type="ECO:0000256" key="2">
    <source>
        <dbReference type="ARBA" id="ARBA00004651"/>
    </source>
</evidence>
<comment type="pathway">
    <text evidence="3 19">Cofactor biosynthesis; adenosylcobalamin biosynthesis; adenosylcobalamin from cob(II)yrinate a,c-diamide: step 7/7.</text>
</comment>
<evidence type="ECO:0000313" key="20">
    <source>
        <dbReference type="EMBL" id="AVO36418.1"/>
    </source>
</evidence>
<dbReference type="KEGG" id="thas:C6Y53_00965"/>
<evidence type="ECO:0000313" key="21">
    <source>
        <dbReference type="Proteomes" id="UP000237655"/>
    </source>
</evidence>
<evidence type="ECO:0000256" key="17">
    <source>
        <dbReference type="ARBA" id="ARBA00048623"/>
    </source>
</evidence>
<reference evidence="21" key="1">
    <citation type="submission" date="2018-03" db="EMBL/GenBank/DDBJ databases">
        <title>Genomic analysis of the strain SH-1 isolated from shrimp intestine.</title>
        <authorList>
            <person name="Kim Y.-S."/>
            <person name="Kim S.-E."/>
            <person name="Kim K.-H."/>
        </authorList>
    </citation>
    <scope>NUCLEOTIDE SEQUENCE [LARGE SCALE GENOMIC DNA]</scope>
    <source>
        <strain evidence="21">SH-1</strain>
    </source>
</reference>
<sequence length="255" mass="25305">MGKTTVHVRDAARDLALALVLLTRLPLPGLPDAAFQAQARAAWAFPVAGLAVALPAGVLGWGALSAGLSAMVAAGLLLAAQILLTGAMHEDGLADCADGFWGGWSIARRLEIMADSRIGTFGTLALILSLGLRWAALAALLPLAGIGAVIAAAVLSRAGLPILMIALPPARPGGLSRGFGTPRWPVAALAVALGLGLASAASGPDALAVALSAAMAIGATGWLARIKIGGQTGDVLGAAQQMSEIAALLTLSVLA</sequence>
<dbReference type="EC" id="2.7.8.26" evidence="5 19"/>
<evidence type="ECO:0000256" key="7">
    <source>
        <dbReference type="ARBA" id="ARBA00022475"/>
    </source>
</evidence>
<dbReference type="PANTHER" id="PTHR34148">
    <property type="entry name" value="ADENOSYLCOBINAMIDE-GDP RIBAZOLETRANSFERASE"/>
    <property type="match status" value="1"/>
</dbReference>
<dbReference type="UniPathway" id="UPA00148">
    <property type="reaction ID" value="UER00238"/>
</dbReference>
<dbReference type="HAMAP" id="MF_00719">
    <property type="entry name" value="CobS"/>
    <property type="match status" value="1"/>
</dbReference>
<dbReference type="GO" id="GO:0005886">
    <property type="term" value="C:plasma membrane"/>
    <property type="evidence" value="ECO:0007669"/>
    <property type="project" value="UniProtKB-SubCell"/>
</dbReference>
<proteinExistence type="inferred from homology"/>
<feature type="transmembrane region" description="Helical" evidence="19">
    <location>
        <begin position="118"/>
        <end position="137"/>
    </location>
</feature>
<evidence type="ECO:0000256" key="4">
    <source>
        <dbReference type="ARBA" id="ARBA00010561"/>
    </source>
</evidence>
<evidence type="ECO:0000256" key="18">
    <source>
        <dbReference type="ARBA" id="ARBA00049504"/>
    </source>
</evidence>
<evidence type="ECO:0000256" key="11">
    <source>
        <dbReference type="ARBA" id="ARBA00022842"/>
    </source>
</evidence>
<dbReference type="RefSeq" id="WP_106470733.1">
    <property type="nucleotide sequence ID" value="NZ_CP027665.1"/>
</dbReference>
<keyword evidence="8 19" id="KW-0169">Cobalamin biosynthesis</keyword>
<protein>
    <recommendedName>
        <fullName evidence="6 19">Adenosylcobinamide-GDP ribazoletransferase</fullName>
        <ecNumber evidence="5 19">2.7.8.26</ecNumber>
    </recommendedName>
    <alternativeName>
        <fullName evidence="16 19">Cobalamin synthase</fullName>
    </alternativeName>
    <alternativeName>
        <fullName evidence="15 19">Cobalamin-5'-phosphate synthase</fullName>
    </alternativeName>
</protein>
<keyword evidence="9 19" id="KW-0808">Transferase</keyword>
<evidence type="ECO:0000256" key="8">
    <source>
        <dbReference type="ARBA" id="ARBA00022573"/>
    </source>
</evidence>
<evidence type="ECO:0000256" key="3">
    <source>
        <dbReference type="ARBA" id="ARBA00004663"/>
    </source>
</evidence>
<dbReference type="InterPro" id="IPR003805">
    <property type="entry name" value="CobS"/>
</dbReference>
<evidence type="ECO:0000256" key="15">
    <source>
        <dbReference type="ARBA" id="ARBA00032605"/>
    </source>
</evidence>
<evidence type="ECO:0000256" key="12">
    <source>
        <dbReference type="ARBA" id="ARBA00022989"/>
    </source>
</evidence>
<keyword evidence="21" id="KW-1185">Reference proteome</keyword>
<comment type="catalytic activity">
    <reaction evidence="17 19">
        <text>alpha-ribazole + adenosylcob(III)inamide-GDP = adenosylcob(III)alamin + GMP + H(+)</text>
        <dbReference type="Rhea" id="RHEA:16049"/>
        <dbReference type="ChEBI" id="CHEBI:10329"/>
        <dbReference type="ChEBI" id="CHEBI:15378"/>
        <dbReference type="ChEBI" id="CHEBI:18408"/>
        <dbReference type="ChEBI" id="CHEBI:58115"/>
        <dbReference type="ChEBI" id="CHEBI:60487"/>
        <dbReference type="EC" id="2.7.8.26"/>
    </reaction>
</comment>
<feature type="transmembrane region" description="Helical" evidence="19">
    <location>
        <begin position="143"/>
        <end position="163"/>
    </location>
</feature>
<dbReference type="PANTHER" id="PTHR34148:SF1">
    <property type="entry name" value="ADENOSYLCOBINAMIDE-GDP RIBAZOLETRANSFERASE"/>
    <property type="match status" value="1"/>
</dbReference>
<keyword evidence="10 19" id="KW-0812">Transmembrane</keyword>
<keyword evidence="12 19" id="KW-1133">Transmembrane helix</keyword>
<evidence type="ECO:0000256" key="13">
    <source>
        <dbReference type="ARBA" id="ARBA00023136"/>
    </source>
</evidence>
<evidence type="ECO:0000256" key="1">
    <source>
        <dbReference type="ARBA" id="ARBA00001946"/>
    </source>
</evidence>
<dbReference type="GO" id="GO:0051073">
    <property type="term" value="F:adenosylcobinamide-GDP ribazoletransferase activity"/>
    <property type="evidence" value="ECO:0007669"/>
    <property type="project" value="UniProtKB-UniRule"/>
</dbReference>
<comment type="similarity">
    <text evidence="4 19">Belongs to the CobS family.</text>
</comment>
<name>A0A2S0MKK4_9RHOB</name>
<comment type="cofactor">
    <cofactor evidence="1 19">
        <name>Mg(2+)</name>
        <dbReference type="ChEBI" id="CHEBI:18420"/>
    </cofactor>
</comment>
<comment type="subcellular location">
    <subcellularLocation>
        <location evidence="2 19">Cell membrane</location>
        <topology evidence="2 19">Multi-pass membrane protein</topology>
    </subcellularLocation>
</comment>
<feature type="transmembrane region" description="Helical" evidence="19">
    <location>
        <begin position="60"/>
        <end position="84"/>
    </location>
</feature>
<gene>
    <name evidence="19" type="primary">cobS</name>
    <name evidence="20" type="ORF">C6Y53_00965</name>
</gene>
<comment type="catalytic activity">
    <reaction evidence="18 19">
        <text>alpha-ribazole 5'-phosphate + adenosylcob(III)inamide-GDP = adenosylcob(III)alamin 5'-phosphate + GMP + H(+)</text>
        <dbReference type="Rhea" id="RHEA:23560"/>
        <dbReference type="ChEBI" id="CHEBI:15378"/>
        <dbReference type="ChEBI" id="CHEBI:57918"/>
        <dbReference type="ChEBI" id="CHEBI:58115"/>
        <dbReference type="ChEBI" id="CHEBI:60487"/>
        <dbReference type="ChEBI" id="CHEBI:60493"/>
        <dbReference type="EC" id="2.7.8.26"/>
    </reaction>
</comment>
<evidence type="ECO:0000256" key="16">
    <source>
        <dbReference type="ARBA" id="ARBA00032853"/>
    </source>
</evidence>
<keyword evidence="13 19" id="KW-0472">Membrane</keyword>
<dbReference type="Pfam" id="PF02654">
    <property type="entry name" value="CobS"/>
    <property type="match status" value="1"/>
</dbReference>
<evidence type="ECO:0000256" key="9">
    <source>
        <dbReference type="ARBA" id="ARBA00022679"/>
    </source>
</evidence>
<comment type="function">
    <text evidence="14 19">Joins adenosylcobinamide-GDP and alpha-ribazole to generate adenosylcobalamin (Ado-cobalamin). Also synthesizes adenosylcobalamin 5'-phosphate from adenosylcobinamide-GDP and alpha-ribazole 5'-phosphate.</text>
</comment>